<gene>
    <name evidence="2" type="ORF">Cha6605_2739</name>
</gene>
<dbReference type="AlphaFoldDB" id="K9UGM1"/>
<dbReference type="eggNOG" id="COG4420">
    <property type="taxonomic scope" value="Bacteria"/>
</dbReference>
<dbReference type="EMBL" id="CP003600">
    <property type="protein sequence ID" value="AFY93778.1"/>
    <property type="molecule type" value="Genomic_DNA"/>
</dbReference>
<evidence type="ECO:0000313" key="3">
    <source>
        <dbReference type="Proteomes" id="UP000010366"/>
    </source>
</evidence>
<dbReference type="KEGG" id="cmp:Cha6605_2739"/>
<organism evidence="2 3">
    <name type="scientific">Chamaesiphon minutus (strain ATCC 27169 / PCC 6605)</name>
    <dbReference type="NCBI Taxonomy" id="1173020"/>
    <lineage>
        <taxon>Bacteria</taxon>
        <taxon>Bacillati</taxon>
        <taxon>Cyanobacteriota</taxon>
        <taxon>Cyanophyceae</taxon>
        <taxon>Gomontiellales</taxon>
        <taxon>Chamaesiphonaceae</taxon>
        <taxon>Chamaesiphon</taxon>
    </lineage>
</organism>
<keyword evidence="1" id="KW-0472">Membrane</keyword>
<keyword evidence="1" id="KW-0812">Transmembrane</keyword>
<dbReference type="OrthoDB" id="9795736at2"/>
<name>K9UGM1_CHAP6</name>
<dbReference type="Pfam" id="PF06210">
    <property type="entry name" value="DUF1003"/>
    <property type="match status" value="1"/>
</dbReference>
<dbReference type="Proteomes" id="UP000010366">
    <property type="component" value="Chromosome"/>
</dbReference>
<proteinExistence type="predicted"/>
<protein>
    <submittedName>
        <fullName evidence="2">Putative membrane protein</fullName>
    </submittedName>
</protein>
<reference evidence="2 3" key="1">
    <citation type="submission" date="2012-05" db="EMBL/GenBank/DDBJ databases">
        <title>Finished chromosome of genome of Chamaesiphon sp. PCC 6605.</title>
        <authorList>
            <consortium name="US DOE Joint Genome Institute"/>
            <person name="Gugger M."/>
            <person name="Coursin T."/>
            <person name="Rippka R."/>
            <person name="Tandeau De Marsac N."/>
            <person name="Huntemann M."/>
            <person name="Wei C.-L."/>
            <person name="Han J."/>
            <person name="Detter J.C."/>
            <person name="Han C."/>
            <person name="Tapia R."/>
            <person name="Chen A."/>
            <person name="Kyrpides N."/>
            <person name="Mavromatis K."/>
            <person name="Markowitz V."/>
            <person name="Szeto E."/>
            <person name="Ivanova N."/>
            <person name="Pagani I."/>
            <person name="Pati A."/>
            <person name="Goodwin L."/>
            <person name="Nordberg H.P."/>
            <person name="Cantor M.N."/>
            <person name="Hua S.X."/>
            <person name="Woyke T."/>
            <person name="Kerfeld C.A."/>
        </authorList>
    </citation>
    <scope>NUCLEOTIDE SEQUENCE [LARGE SCALE GENOMIC DNA]</scope>
    <source>
        <strain evidence="3">ATCC 27169 / PCC 6605</strain>
    </source>
</reference>
<accession>K9UGM1</accession>
<dbReference type="HOGENOM" id="CLU_103350_0_0_3"/>
<keyword evidence="3" id="KW-1185">Reference proteome</keyword>
<dbReference type="InterPro" id="IPR010406">
    <property type="entry name" value="DUF1003"/>
</dbReference>
<evidence type="ECO:0000313" key="2">
    <source>
        <dbReference type="EMBL" id="AFY93778.1"/>
    </source>
</evidence>
<evidence type="ECO:0000256" key="1">
    <source>
        <dbReference type="SAM" id="Phobius"/>
    </source>
</evidence>
<keyword evidence="1" id="KW-1133">Transmembrane helix</keyword>
<feature type="transmembrane region" description="Helical" evidence="1">
    <location>
        <begin position="83"/>
        <end position="106"/>
    </location>
</feature>
<sequence length="215" mass="24628">MTKSSKNIIIDTRSIGGRSSSGDNPEIVTSITQSDVDIDTLIPEQILKNIETIAEHQEQYQARSTKAQRSLEKIVSVFGTAEFLYFQIVFFLVWEFCGYLVEMHILPANFPEFSLREQWLDLASLLISTGVLVYENRQEKLNEDRTQLMLQLNLITEQKIAKLISLVEELRIDLPNVKNRNDEEAELMKQATDPQVILEVIQKISEPSPTTDLEE</sequence>